<evidence type="ECO:0000313" key="3">
    <source>
        <dbReference type="Proteomes" id="UP001156215"/>
    </source>
</evidence>
<keyword evidence="2" id="KW-0540">Nuclease</keyword>
<dbReference type="RefSeq" id="WP_269308275.1">
    <property type="nucleotide sequence ID" value="NZ_CP098242.1"/>
</dbReference>
<keyword evidence="3" id="KW-1185">Reference proteome</keyword>
<dbReference type="GO" id="GO:0009307">
    <property type="term" value="P:DNA restriction-modification system"/>
    <property type="evidence" value="ECO:0007669"/>
    <property type="project" value="UniProtKB-KW"/>
</dbReference>
<organism evidence="2 3">
    <name type="scientific">Oxalobacter vibrioformis</name>
    <dbReference type="NCBI Taxonomy" id="933080"/>
    <lineage>
        <taxon>Bacteria</taxon>
        <taxon>Pseudomonadati</taxon>
        <taxon>Pseudomonadota</taxon>
        <taxon>Betaproteobacteria</taxon>
        <taxon>Burkholderiales</taxon>
        <taxon>Oxalobacteraceae</taxon>
        <taxon>Oxalobacter</taxon>
    </lineage>
</organism>
<dbReference type="GO" id="GO:0003677">
    <property type="term" value="F:DNA binding"/>
    <property type="evidence" value="ECO:0007669"/>
    <property type="project" value="UniProtKB-KW"/>
</dbReference>
<reference evidence="2" key="1">
    <citation type="journal article" date="2022" name="Front. Microbiol.">
        <title>New perspectives on an old grouping: The genomic and phenotypic variability of Oxalobacter formigenes and the implications for calcium oxalate stone prevention.</title>
        <authorList>
            <person name="Chmiel J.A."/>
            <person name="Carr C."/>
            <person name="Stuivenberg G.A."/>
            <person name="Venema R."/>
            <person name="Chanyi R.M."/>
            <person name="Al K.F."/>
            <person name="Giguere D."/>
            <person name="Say H."/>
            <person name="Akouris P.P."/>
            <person name="Dominguez Romero S.A."/>
            <person name="Kwong A."/>
            <person name="Tai V."/>
            <person name="Koval S.F."/>
            <person name="Razvi H."/>
            <person name="Bjazevic J."/>
            <person name="Burton J.P."/>
        </authorList>
    </citation>
    <scope>NUCLEOTIDE SEQUENCE</scope>
    <source>
        <strain evidence="2">WoOx3</strain>
    </source>
</reference>
<accession>A0A9E9LXK2</accession>
<feature type="domain" description="Restriction endonuclease type I HsdR N-terminal" evidence="1">
    <location>
        <begin position="61"/>
        <end position="128"/>
    </location>
</feature>
<dbReference type="KEGG" id="ovb:NB640_08375"/>
<gene>
    <name evidence="2" type="ORF">NB640_08375</name>
</gene>
<proteinExistence type="predicted"/>
<dbReference type="Pfam" id="PF04313">
    <property type="entry name" value="HSDR_N"/>
    <property type="match status" value="1"/>
</dbReference>
<dbReference type="InterPro" id="IPR007409">
    <property type="entry name" value="Restrct_endonuc_type1_HsdR_N"/>
</dbReference>
<dbReference type="EMBL" id="CP098242">
    <property type="protein sequence ID" value="WAW09279.1"/>
    <property type="molecule type" value="Genomic_DNA"/>
</dbReference>
<name>A0A9E9LXK2_9BURK</name>
<dbReference type="AlphaFoldDB" id="A0A9E9LXK2"/>
<dbReference type="Proteomes" id="UP001156215">
    <property type="component" value="Chromosome"/>
</dbReference>
<keyword evidence="2" id="KW-0255">Endonuclease</keyword>
<evidence type="ECO:0000259" key="1">
    <source>
        <dbReference type="Pfam" id="PF04313"/>
    </source>
</evidence>
<sequence length="382" mass="44120">MNEFISKVHKHAEHIKNVAEHCKTEETTKQALILPLLDILGFNAYDPTKVQAEYRAEYRGVKQTDRIDYALMLKGTPVLFIEAKPYGEMLINHEGQLERYFNSATNVLIAAITNGVEWRFFTDLNEKNTMDAEPFLVVDFEKLDESQISRLYNFRHDDFKPDQIKEIAEESVYLNQFTDVIRNNLRDPGADFVRFVAGQANIQRQFNARFIESITPIVKRSVGLAISDMVVTGLSAKPEPEKPKESPTVVDEFADQVDPDNPKIVTTYKERQMYEITKSLLPEAADSLVARDTESYYTVLYDGKTNRWLFRYNGDRREPIITLPIDITDERRREIERAGLEVGAGNTVKIMQPEHLMRIPGILRDSLQYVTDDENFRLKRSE</sequence>
<keyword evidence="2" id="KW-0378">Hydrolase</keyword>
<protein>
    <submittedName>
        <fullName evidence="2">Type I restriction endonuclease</fullName>
    </submittedName>
</protein>
<dbReference type="GO" id="GO:0005524">
    <property type="term" value="F:ATP binding"/>
    <property type="evidence" value="ECO:0007669"/>
    <property type="project" value="UniProtKB-KW"/>
</dbReference>
<dbReference type="GO" id="GO:0009035">
    <property type="term" value="F:type I site-specific deoxyribonuclease activity"/>
    <property type="evidence" value="ECO:0007669"/>
    <property type="project" value="UniProtKB-EC"/>
</dbReference>
<evidence type="ECO:0000313" key="2">
    <source>
        <dbReference type="EMBL" id="WAW09279.1"/>
    </source>
</evidence>